<evidence type="ECO:0000313" key="12">
    <source>
        <dbReference type="Proteomes" id="UP000095023"/>
    </source>
</evidence>
<dbReference type="GO" id="GO:0052906">
    <property type="term" value="F:tRNA (guanine(37)-N1)-methyltransferase activity"/>
    <property type="evidence" value="ECO:0007669"/>
    <property type="project" value="UniProtKB-EC"/>
</dbReference>
<keyword evidence="4" id="KW-0808">Transferase</keyword>
<evidence type="ECO:0000256" key="2">
    <source>
        <dbReference type="ARBA" id="ARBA00022490"/>
    </source>
</evidence>
<dbReference type="AlphaFoldDB" id="A0A1E4TF95"/>
<dbReference type="GO" id="GO:0005759">
    <property type="term" value="C:mitochondrial matrix"/>
    <property type="evidence" value="ECO:0007669"/>
    <property type="project" value="EnsemblFungi"/>
</dbReference>
<dbReference type="EMBL" id="KV453842">
    <property type="protein sequence ID" value="ODV90377.1"/>
    <property type="molecule type" value="Genomic_DNA"/>
</dbReference>
<evidence type="ECO:0000256" key="9">
    <source>
        <dbReference type="ARBA" id="ARBA00047783"/>
    </source>
</evidence>
<keyword evidence="12" id="KW-1185">Reference proteome</keyword>
<comment type="similarity">
    <text evidence="1">Belongs to the class I-like SAM-binding methyltransferase superfamily. TRM5/TYW2 family.</text>
</comment>
<protein>
    <recommendedName>
        <fullName evidence="10">SAM-dependent methyltransferase TRM5/TYW2-type domain-containing protein</fullName>
    </recommendedName>
</protein>
<keyword evidence="8" id="KW-0539">Nucleus</keyword>
<keyword evidence="2" id="KW-0963">Cytoplasm</keyword>
<evidence type="ECO:0000256" key="7">
    <source>
        <dbReference type="ARBA" id="ARBA00023128"/>
    </source>
</evidence>
<dbReference type="Gene3D" id="3.30.300.110">
    <property type="entry name" value="Met-10+ protein-like domains"/>
    <property type="match status" value="1"/>
</dbReference>
<evidence type="ECO:0000313" key="11">
    <source>
        <dbReference type="EMBL" id="ODV90377.1"/>
    </source>
</evidence>
<evidence type="ECO:0000256" key="5">
    <source>
        <dbReference type="ARBA" id="ARBA00022691"/>
    </source>
</evidence>
<evidence type="ECO:0000256" key="6">
    <source>
        <dbReference type="ARBA" id="ARBA00022694"/>
    </source>
</evidence>
<proteinExistence type="inferred from homology"/>
<dbReference type="InterPro" id="IPR056744">
    <property type="entry name" value="TRM5/TYW2-like_N"/>
</dbReference>
<dbReference type="InterPro" id="IPR029063">
    <property type="entry name" value="SAM-dependent_MTases_sf"/>
</dbReference>
<dbReference type="Gene3D" id="3.40.50.150">
    <property type="entry name" value="Vaccinia Virus protein VP39"/>
    <property type="match status" value="1"/>
</dbReference>
<reference evidence="12" key="1">
    <citation type="submission" date="2016-02" db="EMBL/GenBank/DDBJ databases">
        <title>Comparative genomics of biotechnologically important yeasts.</title>
        <authorList>
            <consortium name="DOE Joint Genome Institute"/>
            <person name="Riley R."/>
            <person name="Haridas S."/>
            <person name="Wolfe K.H."/>
            <person name="Lopes M.R."/>
            <person name="Hittinger C.T."/>
            <person name="Goker M."/>
            <person name="Salamov A."/>
            <person name="Wisecaver J."/>
            <person name="Long T.M."/>
            <person name="Aerts A.L."/>
            <person name="Barry K."/>
            <person name="Choi C."/>
            <person name="Clum A."/>
            <person name="Coughlan A.Y."/>
            <person name="Deshpande S."/>
            <person name="Douglass A.P."/>
            <person name="Hanson S.J."/>
            <person name="Klenk H.-P."/>
            <person name="Labutti K."/>
            <person name="Lapidus A."/>
            <person name="Lindquist E."/>
            <person name="Lipzen A."/>
            <person name="Meier-Kolthoff J.P."/>
            <person name="Ohm R.A."/>
            <person name="Otillar R.P."/>
            <person name="Pangilinan J."/>
            <person name="Peng Y."/>
            <person name="Rokas A."/>
            <person name="Rosa C.A."/>
            <person name="Scheuner C."/>
            <person name="Sibirny A.A."/>
            <person name="Slot J.C."/>
            <person name="Stielow J.B."/>
            <person name="Sun H."/>
            <person name="Kurtzman C.P."/>
            <person name="Blackwell M."/>
            <person name="Jeffries T.W."/>
            <person name="Grigoriev I.V."/>
        </authorList>
    </citation>
    <scope>NUCLEOTIDE SEQUENCE [LARGE SCALE GENOMIC DNA]</scope>
    <source>
        <strain evidence="12">NRRL Y-17796</strain>
    </source>
</reference>
<keyword evidence="3" id="KW-0489">Methyltransferase</keyword>
<evidence type="ECO:0000259" key="10">
    <source>
        <dbReference type="PROSITE" id="PS51684"/>
    </source>
</evidence>
<dbReference type="PANTHER" id="PTHR23245:SF36">
    <property type="entry name" value="TRNA (GUANINE(37)-N1)-METHYLTRANSFERASE"/>
    <property type="match status" value="1"/>
</dbReference>
<name>A0A1E4TF95_9ASCO</name>
<dbReference type="SUPFAM" id="SSF53335">
    <property type="entry name" value="S-adenosyl-L-methionine-dependent methyltransferases"/>
    <property type="match status" value="1"/>
</dbReference>
<accession>A0A1E4TF95</accession>
<sequence>VNREYFVRHLPLKALNVSDAKMLGQFRKLKDDICQIAKIDCIVRLDDHSKGILLRPGIKSVADMSTPGQRLVAETGARMVDHDLEIGYEFWSMEEVLEQILPPELHAEIPTGYTIVGHIAHLNVRDEYLPYKHVIGEIVLDKNPRIRTVVNKTDSIENQFRVFPMEVLAGEPDFLVDQSESGCRFRFDFSKVYWNSRLHTEHDRIISQLRPHEAFCDVFAGVGPFAVPAAKKQVFTLANDLNPESYRYLVENEQLNKVGEFLRCHNLDGREFIRQSPRLLLEWRRIKGAVAVRTKTKPVKTTTVPVPQTIARYSMNLPDSALQFLDAFRGVFRDVPEYAPSNVEMPIIHVYCFYKYPPGEQEPESNRVQGDLTRIVNERLAHIFAPSDIEFRFVRKVAPAKDMYCLTFTLPESVAFEPRK</sequence>
<organism evidence="11 12">
    <name type="scientific">Tortispora caseinolytica NRRL Y-17796</name>
    <dbReference type="NCBI Taxonomy" id="767744"/>
    <lineage>
        <taxon>Eukaryota</taxon>
        <taxon>Fungi</taxon>
        <taxon>Dikarya</taxon>
        <taxon>Ascomycota</taxon>
        <taxon>Saccharomycotina</taxon>
        <taxon>Trigonopsidomycetes</taxon>
        <taxon>Trigonopsidales</taxon>
        <taxon>Trigonopsidaceae</taxon>
        <taxon>Tortispora</taxon>
    </lineage>
</organism>
<comment type="catalytic activity">
    <reaction evidence="9">
        <text>guanosine(37) in tRNA + S-adenosyl-L-methionine = N(1)-methylguanosine(37) in tRNA + S-adenosyl-L-homocysteine + H(+)</text>
        <dbReference type="Rhea" id="RHEA:36899"/>
        <dbReference type="Rhea" id="RHEA-COMP:10145"/>
        <dbReference type="Rhea" id="RHEA-COMP:10147"/>
        <dbReference type="ChEBI" id="CHEBI:15378"/>
        <dbReference type="ChEBI" id="CHEBI:57856"/>
        <dbReference type="ChEBI" id="CHEBI:59789"/>
        <dbReference type="ChEBI" id="CHEBI:73542"/>
        <dbReference type="ChEBI" id="CHEBI:74269"/>
        <dbReference type="EC" id="2.1.1.228"/>
    </reaction>
</comment>
<evidence type="ECO:0000256" key="4">
    <source>
        <dbReference type="ARBA" id="ARBA00022679"/>
    </source>
</evidence>
<dbReference type="HAMAP" id="MF_03152">
    <property type="entry name" value="TRM5"/>
    <property type="match status" value="1"/>
</dbReference>
<feature type="domain" description="SAM-dependent methyltransferase TRM5/TYW2-type" evidence="10">
    <location>
        <begin position="113"/>
        <end position="412"/>
    </location>
</feature>
<dbReference type="InterPro" id="IPR056743">
    <property type="entry name" value="TRM5-TYW2-like_MTfase"/>
</dbReference>
<evidence type="ECO:0000256" key="3">
    <source>
        <dbReference type="ARBA" id="ARBA00022603"/>
    </source>
</evidence>
<dbReference type="FunFam" id="3.30.300.110:FF:000001">
    <property type="entry name" value="tRNA (guanine(37)-N1)-methyltransferase"/>
    <property type="match status" value="1"/>
</dbReference>
<dbReference type="GO" id="GO:0002939">
    <property type="term" value="P:tRNA N1-guanine methylation"/>
    <property type="evidence" value="ECO:0007669"/>
    <property type="project" value="EnsemblFungi"/>
</dbReference>
<dbReference type="PROSITE" id="PS51684">
    <property type="entry name" value="SAM_MT_TRM5_TYW2"/>
    <property type="match status" value="1"/>
</dbReference>
<evidence type="ECO:0000256" key="8">
    <source>
        <dbReference type="ARBA" id="ARBA00023242"/>
    </source>
</evidence>
<keyword evidence="6" id="KW-0819">tRNA processing</keyword>
<keyword evidence="7" id="KW-0496">Mitochondrion</keyword>
<dbReference type="GO" id="GO:0070901">
    <property type="term" value="P:mitochondrial tRNA methylation"/>
    <property type="evidence" value="ECO:0007669"/>
    <property type="project" value="EnsemblFungi"/>
</dbReference>
<dbReference type="InterPro" id="IPR025792">
    <property type="entry name" value="tRNA_Gua_MeTrfase_euk"/>
</dbReference>
<evidence type="ECO:0000256" key="1">
    <source>
        <dbReference type="ARBA" id="ARBA00009775"/>
    </source>
</evidence>
<dbReference type="Pfam" id="PF02475">
    <property type="entry name" value="TRM5-TYW2_MTfase"/>
    <property type="match status" value="1"/>
</dbReference>
<keyword evidence="5" id="KW-0949">S-adenosyl-L-methionine</keyword>
<feature type="non-terminal residue" evidence="11">
    <location>
        <position position="420"/>
    </location>
</feature>
<gene>
    <name evidence="11" type="ORF">CANCADRAFT_13050</name>
</gene>
<dbReference type="PANTHER" id="PTHR23245">
    <property type="entry name" value="TRNA METHYLTRANSFERASE"/>
    <property type="match status" value="1"/>
</dbReference>
<feature type="non-terminal residue" evidence="11">
    <location>
        <position position="1"/>
    </location>
</feature>
<dbReference type="InterPro" id="IPR030382">
    <property type="entry name" value="MeTrfase_TRM5/TYW2"/>
</dbReference>
<dbReference type="OrthoDB" id="408788at2759"/>
<dbReference type="Proteomes" id="UP000095023">
    <property type="component" value="Unassembled WGS sequence"/>
</dbReference>
<dbReference type="Pfam" id="PF25133">
    <property type="entry name" value="TYW2_N_2"/>
    <property type="match status" value="1"/>
</dbReference>